<reference evidence="8 9" key="1">
    <citation type="submission" date="2021-06" db="EMBL/GenBank/DDBJ databases">
        <title>Rhodobacteraceae bacterium strain HSP-20.</title>
        <authorList>
            <person name="Chen W.-M."/>
        </authorList>
    </citation>
    <scope>NUCLEOTIDE SEQUENCE [LARGE SCALE GENOMIC DNA]</scope>
    <source>
        <strain evidence="8 9">HSP-20</strain>
    </source>
</reference>
<name>A0ABS6IYU9_9RHOB</name>
<keyword evidence="7" id="KW-0732">Signal</keyword>
<feature type="transmembrane region" description="Helical" evidence="6">
    <location>
        <begin position="71"/>
        <end position="91"/>
    </location>
</feature>
<protein>
    <submittedName>
        <fullName evidence="8">LysE family translocator</fullName>
    </submittedName>
</protein>
<comment type="caution">
    <text evidence="8">The sequence shown here is derived from an EMBL/GenBank/DDBJ whole genome shotgun (WGS) entry which is preliminary data.</text>
</comment>
<accession>A0ABS6IYU9</accession>
<evidence type="ECO:0000256" key="5">
    <source>
        <dbReference type="ARBA" id="ARBA00023136"/>
    </source>
</evidence>
<evidence type="ECO:0000313" key="8">
    <source>
        <dbReference type="EMBL" id="MBU9696686.1"/>
    </source>
</evidence>
<keyword evidence="9" id="KW-1185">Reference proteome</keyword>
<evidence type="ECO:0000256" key="7">
    <source>
        <dbReference type="SAM" id="SignalP"/>
    </source>
</evidence>
<evidence type="ECO:0000256" key="4">
    <source>
        <dbReference type="ARBA" id="ARBA00022989"/>
    </source>
</evidence>
<proteinExistence type="predicted"/>
<gene>
    <name evidence="8" type="ORF">GU927_002385</name>
</gene>
<evidence type="ECO:0000256" key="6">
    <source>
        <dbReference type="SAM" id="Phobius"/>
    </source>
</evidence>
<feature type="transmembrane region" description="Helical" evidence="6">
    <location>
        <begin position="146"/>
        <end position="166"/>
    </location>
</feature>
<evidence type="ECO:0000313" key="9">
    <source>
        <dbReference type="Proteomes" id="UP000731907"/>
    </source>
</evidence>
<feature type="signal peptide" evidence="7">
    <location>
        <begin position="1"/>
        <end position="16"/>
    </location>
</feature>
<organism evidence="8 9">
    <name type="scientific">Paragemmobacter amnigenus</name>
    <dbReference type="NCBI Taxonomy" id="2852097"/>
    <lineage>
        <taxon>Bacteria</taxon>
        <taxon>Pseudomonadati</taxon>
        <taxon>Pseudomonadota</taxon>
        <taxon>Alphaproteobacteria</taxon>
        <taxon>Rhodobacterales</taxon>
        <taxon>Paracoccaceae</taxon>
        <taxon>Paragemmobacter</taxon>
    </lineage>
</organism>
<evidence type="ECO:0000256" key="3">
    <source>
        <dbReference type="ARBA" id="ARBA00022692"/>
    </source>
</evidence>
<feature type="transmembrane region" description="Helical" evidence="6">
    <location>
        <begin position="40"/>
        <end position="64"/>
    </location>
</feature>
<evidence type="ECO:0000256" key="1">
    <source>
        <dbReference type="ARBA" id="ARBA00004651"/>
    </source>
</evidence>
<dbReference type="EMBL" id="JAAATX020000001">
    <property type="protein sequence ID" value="MBU9696686.1"/>
    <property type="molecule type" value="Genomic_DNA"/>
</dbReference>
<feature type="chain" id="PRO_5045639547" evidence="7">
    <location>
        <begin position="17"/>
        <end position="205"/>
    </location>
</feature>
<keyword evidence="2" id="KW-1003">Cell membrane</keyword>
<dbReference type="Pfam" id="PF01810">
    <property type="entry name" value="LysE"/>
    <property type="match status" value="1"/>
</dbReference>
<dbReference type="RefSeq" id="WP_161760722.1">
    <property type="nucleotide sequence ID" value="NZ_JAAATX020000001.1"/>
</dbReference>
<keyword evidence="4 6" id="KW-1133">Transmembrane helix</keyword>
<sequence length="205" mass="21534">MTLAAFLALATVQLMAAISPGPAVLMTARTGVTQGLRMGIWMAAGIGAGAVFWAVCALFGLAVLFKVAPALLTVLKIAGGAYLVWIAYQMWRHAPEPLSTGATDARLPQSGPAALWKGITTQLANPKPVVFFGAVFAGMVPPDTALWIKGALLGVVFSTDFLWNVLVARLFSFDRSRAAYLSLKTLIDRSFGGILAALGLKVALT</sequence>
<keyword evidence="5 6" id="KW-0472">Membrane</keyword>
<dbReference type="PANTHER" id="PTHR30086">
    <property type="entry name" value="ARGININE EXPORTER PROTEIN ARGO"/>
    <property type="match status" value="1"/>
</dbReference>
<keyword evidence="3 6" id="KW-0812">Transmembrane</keyword>
<evidence type="ECO:0000256" key="2">
    <source>
        <dbReference type="ARBA" id="ARBA00022475"/>
    </source>
</evidence>
<dbReference type="PANTHER" id="PTHR30086:SF20">
    <property type="entry name" value="ARGININE EXPORTER PROTEIN ARGO-RELATED"/>
    <property type="match status" value="1"/>
</dbReference>
<comment type="subcellular location">
    <subcellularLocation>
        <location evidence="1">Cell membrane</location>
        <topology evidence="1">Multi-pass membrane protein</topology>
    </subcellularLocation>
</comment>
<dbReference type="Proteomes" id="UP000731907">
    <property type="component" value="Unassembled WGS sequence"/>
</dbReference>
<dbReference type="InterPro" id="IPR001123">
    <property type="entry name" value="LeuE-type"/>
</dbReference>